<proteinExistence type="predicted"/>
<dbReference type="EMBL" id="AAUV01000058">
    <property type="protein sequence ID" value="EAV39024.1"/>
    <property type="molecule type" value="Genomic_DNA"/>
</dbReference>
<reference evidence="1 2" key="1">
    <citation type="submission" date="2006-11" db="EMBL/GenBank/DDBJ databases">
        <authorList>
            <consortium name="Laboratoire de Microbiologie (Universite Bourgogne)"/>
            <consortium name="GENOME Express"/>
            <consortium name="UMR Oenologie Ampelologie (Universite Bordeaux 2)"/>
            <person name="Guzzo J."/>
        </authorList>
    </citation>
    <scope>NUCLEOTIDE SEQUENCE [LARGE SCALE GENOMIC DNA]</scope>
    <source>
        <strain evidence="1 2">ATCC BAA-1163</strain>
    </source>
</reference>
<gene>
    <name evidence="1" type="ORF">OENOO_63058</name>
</gene>
<accession>A0NKH1</accession>
<protein>
    <recommendedName>
        <fullName evidence="3">SAM-dependent methyltransferase</fullName>
    </recommendedName>
</protein>
<evidence type="ECO:0008006" key="3">
    <source>
        <dbReference type="Google" id="ProtNLM"/>
    </source>
</evidence>
<dbReference type="Proteomes" id="UP000003346">
    <property type="component" value="Unassembled WGS sequence"/>
</dbReference>
<dbReference type="HOGENOM" id="CLU_084734_0_0_9"/>
<evidence type="ECO:0000313" key="1">
    <source>
        <dbReference type="EMBL" id="EAV39024.1"/>
    </source>
</evidence>
<name>A0NKH1_OENOE</name>
<evidence type="ECO:0000313" key="2">
    <source>
        <dbReference type="Proteomes" id="UP000003346"/>
    </source>
</evidence>
<sequence>MSIIKNHSIFLIIKMTFNLETYIPRLKACRDYFAKLYSVSDLIDALLFSDLAISKKRLPNKLPKLELSDSMIIEIQDFLSKEIRPGMSELEIQQKVRPAEELDGLLHDYRDYLIEKYGMFAYISKEWVRDLLKFLNGRPTLEIMAGNGFLTAGIRELKKGYPIKATDNFDWQVMNHPLSPVTKVVKMEASAAIEYYLKDIEVVLLAWSPQHSNCDWLILNYLRVNKFFEHGGQLIVIGEKNGATNSKKFWKQAELSAAKNLNKNWSRFDLIEDQVFIVE</sequence>
<dbReference type="AlphaFoldDB" id="A0NKH1"/>
<organism evidence="1 2">
    <name type="scientific">Oenococcus oeni ATCC BAA-1163</name>
    <dbReference type="NCBI Taxonomy" id="379360"/>
    <lineage>
        <taxon>Bacteria</taxon>
        <taxon>Bacillati</taxon>
        <taxon>Bacillota</taxon>
        <taxon>Bacilli</taxon>
        <taxon>Lactobacillales</taxon>
        <taxon>Lactobacillaceae</taxon>
        <taxon>Oenococcus</taxon>
    </lineage>
</organism>
<comment type="caution">
    <text evidence="1">The sequence shown here is derived from an EMBL/GenBank/DDBJ whole genome shotgun (WGS) entry which is preliminary data.</text>
</comment>